<sequence>MGKKLETDRQTAGQRSGFIRLPFEQHILCLEKHAKPSVAAIVIVIATAVINNPTNKCIDGHRSHRHASQPQNEIEGGECFFNVGTCAAPPRYQIGKHTYSDD</sequence>
<reference evidence="1 2" key="1">
    <citation type="journal article" date="2019" name="Commun. Biol.">
        <title>The bagworm genome reveals a unique fibroin gene that provides high tensile strength.</title>
        <authorList>
            <person name="Kono N."/>
            <person name="Nakamura H."/>
            <person name="Ohtoshi R."/>
            <person name="Tomita M."/>
            <person name="Numata K."/>
            <person name="Arakawa K."/>
        </authorList>
    </citation>
    <scope>NUCLEOTIDE SEQUENCE [LARGE SCALE GENOMIC DNA]</scope>
</reference>
<name>A0A4C1UTW8_EUMVA</name>
<organism evidence="1 2">
    <name type="scientific">Eumeta variegata</name>
    <name type="common">Bagworm moth</name>
    <name type="synonym">Eumeta japonica</name>
    <dbReference type="NCBI Taxonomy" id="151549"/>
    <lineage>
        <taxon>Eukaryota</taxon>
        <taxon>Metazoa</taxon>
        <taxon>Ecdysozoa</taxon>
        <taxon>Arthropoda</taxon>
        <taxon>Hexapoda</taxon>
        <taxon>Insecta</taxon>
        <taxon>Pterygota</taxon>
        <taxon>Neoptera</taxon>
        <taxon>Endopterygota</taxon>
        <taxon>Lepidoptera</taxon>
        <taxon>Glossata</taxon>
        <taxon>Ditrysia</taxon>
        <taxon>Tineoidea</taxon>
        <taxon>Psychidae</taxon>
        <taxon>Oiketicinae</taxon>
        <taxon>Eumeta</taxon>
    </lineage>
</organism>
<dbReference type="EMBL" id="BGZK01000226">
    <property type="protein sequence ID" value="GBP29911.1"/>
    <property type="molecule type" value="Genomic_DNA"/>
</dbReference>
<gene>
    <name evidence="1" type="ORF">EVAR_18391_1</name>
</gene>
<protein>
    <submittedName>
        <fullName evidence="1">Uncharacterized protein</fullName>
    </submittedName>
</protein>
<proteinExistence type="predicted"/>
<keyword evidence="2" id="KW-1185">Reference proteome</keyword>
<dbReference type="Proteomes" id="UP000299102">
    <property type="component" value="Unassembled WGS sequence"/>
</dbReference>
<accession>A0A4C1UTW8</accession>
<dbReference type="AlphaFoldDB" id="A0A4C1UTW8"/>
<evidence type="ECO:0000313" key="2">
    <source>
        <dbReference type="Proteomes" id="UP000299102"/>
    </source>
</evidence>
<evidence type="ECO:0000313" key="1">
    <source>
        <dbReference type="EMBL" id="GBP29911.1"/>
    </source>
</evidence>
<comment type="caution">
    <text evidence="1">The sequence shown here is derived from an EMBL/GenBank/DDBJ whole genome shotgun (WGS) entry which is preliminary data.</text>
</comment>